<evidence type="ECO:0000313" key="3">
    <source>
        <dbReference type="EMBL" id="PHP65177.1"/>
    </source>
</evidence>
<dbReference type="PANTHER" id="PTHR12526">
    <property type="entry name" value="GLYCOSYLTRANSFERASE"/>
    <property type="match status" value="1"/>
</dbReference>
<dbReference type="Proteomes" id="UP000221168">
    <property type="component" value="Unassembled WGS sequence"/>
</dbReference>
<dbReference type="CDD" id="cd03801">
    <property type="entry name" value="GT4_PimA-like"/>
    <property type="match status" value="1"/>
</dbReference>
<sequence length="397" mass="42793">MHHSISNLAPNAIPFSAQRLLPSDLSVVHVVRQYAPAIGGLEEFVARLAGLQQKGGIKVRVVTCNRNFRDLETPLPEHEVVNGIEVTRLPFSGSTRYPVLKGLHGAIADADLVHVHAVDYAFDALALTRPFHGKPIVATTHGGFFHTNRFAALKKVWFRTLTRLSTRFYDRVICCSESDKALFDQIAPGRTQLILNGVDTQKFAGCSAARPTRRMVTLGRFSSNKRLDLLIGAVAALVARDPAWHLDIVGVPSDLSAADLEGMIADKGLAKHVTLHVGLPETDVAAVMAQATYFVSASHYEGFGLALIEAMSAGLLPVVHRNDAFTALAGDVPGITLCDFGSPAAVADALTALAAPVAGDLADRRRNAASSVERFSWKYVKREYDAVYADVLGQRPA</sequence>
<evidence type="ECO:0000259" key="2">
    <source>
        <dbReference type="Pfam" id="PF13439"/>
    </source>
</evidence>
<keyword evidence="3" id="KW-0808">Transferase</keyword>
<dbReference type="Pfam" id="PF13439">
    <property type="entry name" value="Glyco_transf_4"/>
    <property type="match status" value="1"/>
</dbReference>
<dbReference type="EMBL" id="PDVP01000018">
    <property type="protein sequence ID" value="PHP65177.1"/>
    <property type="molecule type" value="Genomic_DNA"/>
</dbReference>
<dbReference type="PANTHER" id="PTHR12526:SF638">
    <property type="entry name" value="SPORE COAT PROTEIN SA"/>
    <property type="match status" value="1"/>
</dbReference>
<comment type="caution">
    <text evidence="3">The sequence shown here is derived from an EMBL/GenBank/DDBJ whole genome shotgun (WGS) entry which is preliminary data.</text>
</comment>
<reference evidence="3 4" key="1">
    <citation type="submission" date="2017-10" db="EMBL/GenBank/DDBJ databases">
        <title>Sedimentibacterium mangrovi gen. nov., sp. nov., a novel member of family Phyllobacteriacea isolated from mangrove sediment.</title>
        <authorList>
            <person name="Liao H."/>
            <person name="Tian Y."/>
        </authorList>
    </citation>
    <scope>NUCLEOTIDE SEQUENCE [LARGE SCALE GENOMIC DNA]</scope>
    <source>
        <strain evidence="3 4">X9-2-2</strain>
    </source>
</reference>
<feature type="domain" description="Glycosyl transferase family 1" evidence="1">
    <location>
        <begin position="214"/>
        <end position="353"/>
    </location>
</feature>
<proteinExistence type="predicted"/>
<dbReference type="SUPFAM" id="SSF53756">
    <property type="entry name" value="UDP-Glycosyltransferase/glycogen phosphorylase"/>
    <property type="match status" value="1"/>
</dbReference>
<organism evidence="3 4">
    <name type="scientific">Zhengella mangrovi</name>
    <dbReference type="NCBI Taxonomy" id="1982044"/>
    <lineage>
        <taxon>Bacteria</taxon>
        <taxon>Pseudomonadati</taxon>
        <taxon>Pseudomonadota</taxon>
        <taxon>Alphaproteobacteria</taxon>
        <taxon>Hyphomicrobiales</taxon>
        <taxon>Notoacmeibacteraceae</taxon>
        <taxon>Zhengella</taxon>
    </lineage>
</organism>
<dbReference type="GO" id="GO:0016757">
    <property type="term" value="F:glycosyltransferase activity"/>
    <property type="evidence" value="ECO:0007669"/>
    <property type="project" value="InterPro"/>
</dbReference>
<keyword evidence="4" id="KW-1185">Reference proteome</keyword>
<dbReference type="OrthoDB" id="9771846at2"/>
<dbReference type="InterPro" id="IPR028098">
    <property type="entry name" value="Glyco_trans_4-like_N"/>
</dbReference>
<protein>
    <submittedName>
        <fullName evidence="3">Glycosyl transferase family 1</fullName>
    </submittedName>
</protein>
<dbReference type="Gene3D" id="3.40.50.2000">
    <property type="entry name" value="Glycogen Phosphorylase B"/>
    <property type="match status" value="2"/>
</dbReference>
<name>A0A2G1QI05_9HYPH</name>
<accession>A0A2G1QI05</accession>
<dbReference type="AlphaFoldDB" id="A0A2G1QI05"/>
<dbReference type="Pfam" id="PF00534">
    <property type="entry name" value="Glycos_transf_1"/>
    <property type="match status" value="1"/>
</dbReference>
<gene>
    <name evidence="3" type="ORF">CSC94_20630</name>
</gene>
<evidence type="ECO:0000313" key="4">
    <source>
        <dbReference type="Proteomes" id="UP000221168"/>
    </source>
</evidence>
<evidence type="ECO:0000259" key="1">
    <source>
        <dbReference type="Pfam" id="PF00534"/>
    </source>
</evidence>
<feature type="domain" description="Glycosyltransferase subfamily 4-like N-terminal" evidence="2">
    <location>
        <begin position="38"/>
        <end position="201"/>
    </location>
</feature>
<dbReference type="InterPro" id="IPR001296">
    <property type="entry name" value="Glyco_trans_1"/>
</dbReference>